<protein>
    <submittedName>
        <fullName evidence="1">CYTH domain-containing protein</fullName>
    </submittedName>
</protein>
<evidence type="ECO:0000313" key="1">
    <source>
        <dbReference type="EMBL" id="MFH6603224.1"/>
    </source>
</evidence>
<dbReference type="Proteomes" id="UP001595191">
    <property type="component" value="Unassembled WGS sequence"/>
</dbReference>
<keyword evidence="2" id="KW-1185">Reference proteome</keyword>
<accession>A0ACC7LJK6</accession>
<proteinExistence type="predicted"/>
<gene>
    <name evidence="1" type="ORF">ACEZ3G_07045</name>
</gene>
<reference evidence="1" key="1">
    <citation type="submission" date="2024-09" db="EMBL/GenBank/DDBJ databases">
        <authorList>
            <person name="Liu J."/>
        </authorList>
    </citation>
    <scope>NUCLEOTIDE SEQUENCE</scope>
    <source>
        <strain evidence="1">NBU2967</strain>
    </source>
</reference>
<comment type="caution">
    <text evidence="1">The sequence shown here is derived from an EMBL/GenBank/DDBJ whole genome shotgun (WGS) entry which is preliminary data.</text>
</comment>
<evidence type="ECO:0000313" key="2">
    <source>
        <dbReference type="Proteomes" id="UP001595191"/>
    </source>
</evidence>
<dbReference type="EMBL" id="JBHFPV010000001">
    <property type="protein sequence ID" value="MFH6603224.1"/>
    <property type="molecule type" value="Genomic_DNA"/>
</dbReference>
<sequence>MIEIERKFLVKSDAFKERAASMEKISQGFLNTHPSRTVRVRINGDFGFLTVKGASNGSGTSRFEWETEISIEEARDLLKICEEGLIEKTRFKIPVGTHIFDVDEFHGANQGLTVAEIELQEENEPFEKPDWLGKEVTGDIKYYNSQLSKNPYAQWKNCPD</sequence>
<organism evidence="1 2">
    <name type="scientific">Meishania litoralis</name>
    <dbReference type="NCBI Taxonomy" id="3434685"/>
    <lineage>
        <taxon>Bacteria</taxon>
        <taxon>Pseudomonadati</taxon>
        <taxon>Bacteroidota</taxon>
        <taxon>Flavobacteriia</taxon>
        <taxon>Flavobacteriales</taxon>
        <taxon>Flavobacteriaceae</taxon>
        <taxon>Meishania</taxon>
    </lineage>
</organism>
<name>A0ACC7LJK6_9FLAO</name>